<dbReference type="CDD" id="cd11614">
    <property type="entry name" value="SAF_CpaB_FlgA_like"/>
    <property type="match status" value="1"/>
</dbReference>
<evidence type="ECO:0000256" key="1">
    <source>
        <dbReference type="ARBA" id="ARBA00004418"/>
    </source>
</evidence>
<organism evidence="6 7">
    <name type="scientific">Paracoccus aurantius</name>
    <dbReference type="NCBI Taxonomy" id="3073814"/>
    <lineage>
        <taxon>Bacteria</taxon>
        <taxon>Pseudomonadati</taxon>
        <taxon>Pseudomonadota</taxon>
        <taxon>Alphaproteobacteria</taxon>
        <taxon>Rhodobacterales</taxon>
        <taxon>Paracoccaceae</taxon>
        <taxon>Paracoccus</taxon>
    </lineage>
</organism>
<keyword evidence="3 4" id="KW-0574">Periplasm</keyword>
<dbReference type="InterPro" id="IPR013974">
    <property type="entry name" value="SAF"/>
</dbReference>
<gene>
    <name evidence="6" type="primary">flgA</name>
    <name evidence="6" type="ORF">RGQ15_01855</name>
</gene>
<protein>
    <recommendedName>
        <fullName evidence="4">Flagella basal body P-ring formation protein FlgA</fullName>
    </recommendedName>
</protein>
<dbReference type="NCBIfam" id="TIGR03170">
    <property type="entry name" value="flgA_cterm"/>
    <property type="match status" value="1"/>
</dbReference>
<dbReference type="SUPFAM" id="SSF51269">
    <property type="entry name" value="AFP III-like domain"/>
    <property type="match status" value="1"/>
</dbReference>
<evidence type="ECO:0000259" key="5">
    <source>
        <dbReference type="SMART" id="SM00858"/>
    </source>
</evidence>
<feature type="domain" description="SAF" evidence="5">
    <location>
        <begin position="17"/>
        <end position="74"/>
    </location>
</feature>
<keyword evidence="2 4" id="KW-0732">Signal</keyword>
<keyword evidence="6" id="KW-0282">Flagellum</keyword>
<comment type="similarity">
    <text evidence="4">Belongs to the FlgA family.</text>
</comment>
<evidence type="ECO:0000256" key="4">
    <source>
        <dbReference type="RuleBase" id="RU362063"/>
    </source>
</evidence>
<name>A0ABU2HMQ4_9RHOB</name>
<comment type="caution">
    <text evidence="6">The sequence shown here is derived from an EMBL/GenBank/DDBJ whole genome shotgun (WGS) entry which is preliminary data.</text>
</comment>
<comment type="subcellular location">
    <subcellularLocation>
        <location evidence="1 4">Periplasm</location>
    </subcellularLocation>
</comment>
<feature type="signal peptide" evidence="4">
    <location>
        <begin position="1"/>
        <end position="17"/>
    </location>
</feature>
<keyword evidence="6" id="KW-0966">Cell projection</keyword>
<dbReference type="InterPro" id="IPR017585">
    <property type="entry name" value="SAF_FlgA"/>
</dbReference>
<keyword evidence="4" id="KW-1005">Bacterial flagellum biogenesis</keyword>
<accession>A0ABU2HMQ4</accession>
<reference evidence="7" key="1">
    <citation type="submission" date="2023-07" db="EMBL/GenBank/DDBJ databases">
        <title>Paracoccus sp. MBLB3053 whole genome sequence.</title>
        <authorList>
            <person name="Hwang C.Y."/>
            <person name="Cho E.-S."/>
            <person name="Seo M.-J."/>
        </authorList>
    </citation>
    <scope>NUCLEOTIDE SEQUENCE [LARGE SCALE GENOMIC DNA]</scope>
    <source>
        <strain evidence="7">MBLB3053</strain>
    </source>
</reference>
<proteinExistence type="inferred from homology"/>
<keyword evidence="6" id="KW-0969">Cilium</keyword>
<dbReference type="PANTHER" id="PTHR36307:SF1">
    <property type="entry name" value="FLAGELLA BASAL BODY P-RING FORMATION PROTEIN FLGA"/>
    <property type="match status" value="1"/>
</dbReference>
<keyword evidence="7" id="KW-1185">Reference proteome</keyword>
<comment type="function">
    <text evidence="4">Involved in the assembly process of the P-ring formation. It may associate with FlgF on the rod constituting a structure essential for the P-ring assembly or may act as a modulator protein for the P-ring assembly.</text>
</comment>
<evidence type="ECO:0000313" key="7">
    <source>
        <dbReference type="Proteomes" id="UP001269144"/>
    </source>
</evidence>
<dbReference type="InterPro" id="IPR036732">
    <property type="entry name" value="AFP_Neu5c_C_sf"/>
</dbReference>
<dbReference type="Gene3D" id="3.90.1210.10">
    <property type="entry name" value="Antifreeze-like/N-acetylneuraminic acid synthase C-terminal domain"/>
    <property type="match status" value="1"/>
</dbReference>
<dbReference type="Gene3D" id="2.30.30.760">
    <property type="match status" value="1"/>
</dbReference>
<dbReference type="InterPro" id="IPR039246">
    <property type="entry name" value="Flagellar_FlgA"/>
</dbReference>
<sequence>MRSLILILSALPLPVMAEAVVAARTLQAGTVLATDDLRIAPGAEGAFRDPADVIGQELRVMVTEGRPIGTGQVGKPIAVGRNALVTIAYEKAALRIEADGRALSSGAVGDVIRVMNNASRITVVGRIAPNGTVIVHEN</sequence>
<dbReference type="EMBL" id="JAVQLW010000001">
    <property type="protein sequence ID" value="MDS9466317.1"/>
    <property type="molecule type" value="Genomic_DNA"/>
</dbReference>
<dbReference type="Proteomes" id="UP001269144">
    <property type="component" value="Unassembled WGS sequence"/>
</dbReference>
<dbReference type="PANTHER" id="PTHR36307">
    <property type="entry name" value="FLAGELLA BASAL BODY P-RING FORMATION PROTEIN FLGA"/>
    <property type="match status" value="1"/>
</dbReference>
<evidence type="ECO:0000313" key="6">
    <source>
        <dbReference type="EMBL" id="MDS9466317.1"/>
    </source>
</evidence>
<evidence type="ECO:0000256" key="3">
    <source>
        <dbReference type="ARBA" id="ARBA00022764"/>
    </source>
</evidence>
<dbReference type="SMART" id="SM00858">
    <property type="entry name" value="SAF"/>
    <property type="match status" value="1"/>
</dbReference>
<dbReference type="RefSeq" id="WP_311158512.1">
    <property type="nucleotide sequence ID" value="NZ_JAVQLW010000001.1"/>
</dbReference>
<evidence type="ECO:0000256" key="2">
    <source>
        <dbReference type="ARBA" id="ARBA00022729"/>
    </source>
</evidence>
<dbReference type="Pfam" id="PF13144">
    <property type="entry name" value="ChapFlgA"/>
    <property type="match status" value="1"/>
</dbReference>
<feature type="chain" id="PRO_5044979278" description="Flagella basal body P-ring formation protein FlgA" evidence="4">
    <location>
        <begin position="18"/>
        <end position="138"/>
    </location>
</feature>